<keyword evidence="7" id="KW-0539">Nucleus</keyword>
<comment type="similarity">
    <text evidence="2">Belongs to the PRP18 family.</text>
</comment>
<feature type="compositionally biased region" description="Basic and acidic residues" evidence="8">
    <location>
        <begin position="51"/>
        <end position="63"/>
    </location>
</feature>
<protein>
    <recommendedName>
        <fullName evidence="3">Pre-mRNA-splicing factor 18</fullName>
    </recommendedName>
</protein>
<feature type="compositionally biased region" description="Basic and acidic residues" evidence="8">
    <location>
        <begin position="1"/>
        <end position="11"/>
    </location>
</feature>
<evidence type="ECO:0000256" key="2">
    <source>
        <dbReference type="ARBA" id="ARBA00008137"/>
    </source>
</evidence>
<dbReference type="GO" id="GO:0046540">
    <property type="term" value="C:U4/U6 x U5 tri-snRNP complex"/>
    <property type="evidence" value="ECO:0007669"/>
    <property type="project" value="TreeGrafter"/>
</dbReference>
<feature type="region of interest" description="Disordered" evidence="8">
    <location>
        <begin position="1"/>
        <end position="66"/>
    </location>
</feature>
<keyword evidence="4" id="KW-0507">mRNA processing</keyword>
<evidence type="ECO:0000256" key="4">
    <source>
        <dbReference type="ARBA" id="ARBA00022664"/>
    </source>
</evidence>
<dbReference type="AlphaFoldDB" id="A0A9P0QU24"/>
<feature type="domain" description="Prp18" evidence="9">
    <location>
        <begin position="164"/>
        <end position="317"/>
    </location>
</feature>
<evidence type="ECO:0000256" key="1">
    <source>
        <dbReference type="ARBA" id="ARBA00004123"/>
    </source>
</evidence>
<dbReference type="GO" id="GO:0000350">
    <property type="term" value="P:generation of catalytic spliceosome for second transesterification step"/>
    <property type="evidence" value="ECO:0007669"/>
    <property type="project" value="TreeGrafter"/>
</dbReference>
<evidence type="ECO:0000259" key="9">
    <source>
        <dbReference type="Pfam" id="PF02840"/>
    </source>
</evidence>
<keyword evidence="5" id="KW-0747">Spliceosome</keyword>
<comment type="subcellular location">
    <subcellularLocation>
        <location evidence="1">Nucleus</location>
    </subcellularLocation>
</comment>
<comment type="caution">
    <text evidence="10">The sequence shown here is derived from an EMBL/GenBank/DDBJ whole genome shotgun (WGS) entry which is preliminary data.</text>
</comment>
<name>A0A9P0QU24_9ASCO</name>
<dbReference type="EMBL" id="CAKXYY010000017">
    <property type="protein sequence ID" value="CAH2354576.1"/>
    <property type="molecule type" value="Genomic_DNA"/>
</dbReference>
<keyword evidence="6" id="KW-0508">mRNA splicing</keyword>
<organism evidence="10 11">
    <name type="scientific">[Candida] railenensis</name>
    <dbReference type="NCBI Taxonomy" id="45579"/>
    <lineage>
        <taxon>Eukaryota</taxon>
        <taxon>Fungi</taxon>
        <taxon>Dikarya</taxon>
        <taxon>Ascomycota</taxon>
        <taxon>Saccharomycotina</taxon>
        <taxon>Pichiomycetes</taxon>
        <taxon>Debaryomycetaceae</taxon>
        <taxon>Kurtzmaniella</taxon>
    </lineage>
</organism>
<evidence type="ECO:0000256" key="8">
    <source>
        <dbReference type="SAM" id="MobiDB-lite"/>
    </source>
</evidence>
<sequence>MDFSKLIDKKIQQKQKPQSRWNRQRNKAATAANTPDQTSTNPKTDISNQEHSGENEPKTENKLTVKGANEDVSIDYTAEEIALADELSLDDVNSKLASFNELENEPNIPKVEKIRKLGILLHKQQKDRVYQDQLDKEDKVPMNLDIQEIGNIEFQAKHYTQLRKYIKYIIKCWESQISIEEDIEQSSASGGGKASSTSSSSSSSSFKLLIETKRDVVPLLYKLRKENLPLSMFTSLTTVIYYLQSENYRMANETYLKLSIGNAAWPVGVRSVGIHQRAADSKITGNNKKTATNIMMGDKTRRWITAVKRLITFCEKTAKITSV</sequence>
<dbReference type="Proteomes" id="UP000837801">
    <property type="component" value="Unassembled WGS sequence"/>
</dbReference>
<dbReference type="Pfam" id="PF02840">
    <property type="entry name" value="Prp18"/>
    <property type="match status" value="1"/>
</dbReference>
<evidence type="ECO:0000256" key="3">
    <source>
        <dbReference type="ARBA" id="ARBA00018242"/>
    </source>
</evidence>
<dbReference type="PANTHER" id="PTHR13007:SF19">
    <property type="entry name" value="PRE-MRNA-SPLICING FACTOR 18"/>
    <property type="match status" value="1"/>
</dbReference>
<evidence type="ECO:0000313" key="10">
    <source>
        <dbReference type="EMBL" id="CAH2354576.1"/>
    </source>
</evidence>
<dbReference type="GO" id="GO:0005682">
    <property type="term" value="C:U5 snRNP"/>
    <property type="evidence" value="ECO:0007669"/>
    <property type="project" value="TreeGrafter"/>
</dbReference>
<reference evidence="10" key="1">
    <citation type="submission" date="2022-03" db="EMBL/GenBank/DDBJ databases">
        <authorList>
            <person name="Legras J.-L."/>
            <person name="Devillers H."/>
            <person name="Grondin C."/>
        </authorList>
    </citation>
    <scope>NUCLEOTIDE SEQUENCE</scope>
    <source>
        <strain evidence="10">CLIB 1423</strain>
    </source>
</reference>
<evidence type="ECO:0000256" key="6">
    <source>
        <dbReference type="ARBA" id="ARBA00023187"/>
    </source>
</evidence>
<accession>A0A9P0QU24</accession>
<dbReference type="OrthoDB" id="10261918at2759"/>
<evidence type="ECO:0000256" key="5">
    <source>
        <dbReference type="ARBA" id="ARBA00022728"/>
    </source>
</evidence>
<gene>
    <name evidence="10" type="ORF">CLIB1423_17S02256</name>
</gene>
<evidence type="ECO:0000256" key="7">
    <source>
        <dbReference type="ARBA" id="ARBA00023242"/>
    </source>
</evidence>
<keyword evidence="11" id="KW-1185">Reference proteome</keyword>
<dbReference type="SUPFAM" id="SSF47938">
    <property type="entry name" value="Functional domain of the splicing factor Prp18"/>
    <property type="match status" value="1"/>
</dbReference>
<dbReference type="InterPro" id="IPR039979">
    <property type="entry name" value="PRPF18"/>
</dbReference>
<dbReference type="InterPro" id="IPR004098">
    <property type="entry name" value="Prp18"/>
</dbReference>
<dbReference type="Gene3D" id="1.20.940.10">
    <property type="entry name" value="Functional domain of the splicing factor Prp18"/>
    <property type="match status" value="1"/>
</dbReference>
<dbReference type="PANTHER" id="PTHR13007">
    <property type="entry name" value="PRE-MRNA SPLICING FACTOR-RELATED"/>
    <property type="match status" value="1"/>
</dbReference>
<dbReference type="GO" id="GO:0071021">
    <property type="term" value="C:U2-type post-spliceosomal complex"/>
    <property type="evidence" value="ECO:0007669"/>
    <property type="project" value="TreeGrafter"/>
</dbReference>
<evidence type="ECO:0000313" key="11">
    <source>
        <dbReference type="Proteomes" id="UP000837801"/>
    </source>
</evidence>
<proteinExistence type="inferred from homology"/>
<feature type="compositionally biased region" description="Polar residues" evidence="8">
    <location>
        <begin position="31"/>
        <end position="50"/>
    </location>
</feature>